<dbReference type="Pfam" id="PF00486">
    <property type="entry name" value="Trans_reg_C"/>
    <property type="match status" value="1"/>
</dbReference>
<dbReference type="OrthoDB" id="9790442at2"/>
<keyword evidence="8" id="KW-0010">Activator</keyword>
<dbReference type="SMART" id="SM00448">
    <property type="entry name" value="REC"/>
    <property type="match status" value="1"/>
</dbReference>
<dbReference type="Gene3D" id="3.40.50.2300">
    <property type="match status" value="1"/>
</dbReference>
<dbReference type="GO" id="GO:0000976">
    <property type="term" value="F:transcription cis-regulatory region binding"/>
    <property type="evidence" value="ECO:0007669"/>
    <property type="project" value="TreeGrafter"/>
</dbReference>
<keyword evidence="19" id="KW-1185">Reference proteome</keyword>
<protein>
    <recommendedName>
        <fullName evidence="11">Heme response regulator HssR</fullName>
    </recommendedName>
    <alternativeName>
        <fullName evidence="13">Staphylococcal respiratory response protein A</fullName>
    </alternativeName>
    <alternativeName>
        <fullName evidence="12">Transcriptional regulatory protein SrrA</fullName>
    </alternativeName>
</protein>
<keyword evidence="9" id="KW-0804">Transcription</keyword>
<evidence type="ECO:0000256" key="13">
    <source>
        <dbReference type="ARBA" id="ARBA00042383"/>
    </source>
</evidence>
<evidence type="ECO:0000313" key="18">
    <source>
        <dbReference type="EMBL" id="CEA01751.1"/>
    </source>
</evidence>
<evidence type="ECO:0000256" key="2">
    <source>
        <dbReference type="ARBA" id="ARBA00022490"/>
    </source>
</evidence>
<proteinExistence type="predicted"/>
<evidence type="ECO:0000256" key="1">
    <source>
        <dbReference type="ARBA" id="ARBA00004496"/>
    </source>
</evidence>
<dbReference type="FunFam" id="3.40.50.2300:FF:000001">
    <property type="entry name" value="DNA-binding response regulator PhoB"/>
    <property type="match status" value="1"/>
</dbReference>
<keyword evidence="6" id="KW-0843">Virulence</keyword>
<dbReference type="Proteomes" id="UP000044136">
    <property type="component" value="Unassembled WGS sequence"/>
</dbReference>
<keyword evidence="5" id="KW-0805">Transcription regulation</keyword>
<comment type="subcellular location">
    <subcellularLocation>
        <location evidence="1">Cytoplasm</location>
    </subcellularLocation>
</comment>
<keyword evidence="2" id="KW-0963">Cytoplasm</keyword>
<evidence type="ECO:0000259" key="16">
    <source>
        <dbReference type="PROSITE" id="PS50110"/>
    </source>
</evidence>
<evidence type="ECO:0000256" key="12">
    <source>
        <dbReference type="ARBA" id="ARBA00040489"/>
    </source>
</evidence>
<feature type="domain" description="Response regulatory" evidence="16">
    <location>
        <begin position="3"/>
        <end position="116"/>
    </location>
</feature>
<reference evidence="18 19" key="1">
    <citation type="submission" date="2014-07" db="EMBL/GenBank/DDBJ databases">
        <authorList>
            <person name="Urmite Genomes Urmite Genomes"/>
        </authorList>
    </citation>
    <scope>NUCLEOTIDE SEQUENCE [LARGE SCALE GENOMIC DNA]</scope>
    <source>
        <strain evidence="18 19">13MG44_air</strain>
    </source>
</reference>
<keyword evidence="4" id="KW-0902">Two-component regulatory system</keyword>
<dbReference type="InterPro" id="IPR001789">
    <property type="entry name" value="Sig_transdc_resp-reg_receiver"/>
</dbReference>
<dbReference type="SUPFAM" id="SSF52172">
    <property type="entry name" value="CheY-like"/>
    <property type="match status" value="1"/>
</dbReference>
<dbReference type="PANTHER" id="PTHR48111:SF49">
    <property type="entry name" value="HEME RESPONSE REGULATOR HSSR"/>
    <property type="match status" value="1"/>
</dbReference>
<dbReference type="Gene3D" id="6.10.250.690">
    <property type="match status" value="1"/>
</dbReference>
<evidence type="ECO:0000259" key="17">
    <source>
        <dbReference type="PROSITE" id="PS51755"/>
    </source>
</evidence>
<dbReference type="eggNOG" id="COG0745">
    <property type="taxonomic scope" value="Bacteria"/>
</dbReference>
<evidence type="ECO:0000256" key="3">
    <source>
        <dbReference type="ARBA" id="ARBA00022553"/>
    </source>
</evidence>
<evidence type="ECO:0000256" key="10">
    <source>
        <dbReference type="ARBA" id="ARBA00037471"/>
    </source>
</evidence>
<dbReference type="CDD" id="cd00383">
    <property type="entry name" value="trans_reg_C"/>
    <property type="match status" value="1"/>
</dbReference>
<dbReference type="EMBL" id="CCSE01000001">
    <property type="protein sequence ID" value="CEA01751.1"/>
    <property type="molecule type" value="Genomic_DNA"/>
</dbReference>
<evidence type="ECO:0000256" key="11">
    <source>
        <dbReference type="ARBA" id="ARBA00039976"/>
    </source>
</evidence>
<evidence type="ECO:0000256" key="8">
    <source>
        <dbReference type="ARBA" id="ARBA00023159"/>
    </source>
</evidence>
<evidence type="ECO:0000256" key="4">
    <source>
        <dbReference type="ARBA" id="ARBA00023012"/>
    </source>
</evidence>
<dbReference type="InterPro" id="IPR036388">
    <property type="entry name" value="WH-like_DNA-bd_sf"/>
</dbReference>
<feature type="domain" description="OmpR/PhoB-type" evidence="17">
    <location>
        <begin position="125"/>
        <end position="223"/>
    </location>
</feature>
<evidence type="ECO:0000256" key="5">
    <source>
        <dbReference type="ARBA" id="ARBA00023015"/>
    </source>
</evidence>
<dbReference type="PROSITE" id="PS50110">
    <property type="entry name" value="RESPONSE_REGULATORY"/>
    <property type="match status" value="1"/>
</dbReference>
<keyword evidence="7 15" id="KW-0238">DNA-binding</keyword>
<dbReference type="GO" id="GO:0005829">
    <property type="term" value="C:cytosol"/>
    <property type="evidence" value="ECO:0007669"/>
    <property type="project" value="TreeGrafter"/>
</dbReference>
<gene>
    <name evidence="18" type="primary">hssR</name>
    <name evidence="18" type="ORF">BN1048_01477</name>
</gene>
<feature type="modified residue" description="4-aspartylphosphate" evidence="14">
    <location>
        <position position="52"/>
    </location>
</feature>
<feature type="DNA-binding region" description="OmpR/PhoB-type" evidence="15">
    <location>
        <begin position="125"/>
        <end position="223"/>
    </location>
</feature>
<evidence type="ECO:0000256" key="14">
    <source>
        <dbReference type="PROSITE-ProRule" id="PRU00169"/>
    </source>
</evidence>
<dbReference type="RefSeq" id="WP_035809859.1">
    <property type="nucleotide sequence ID" value="NZ_CCSE01000001.1"/>
</dbReference>
<organism evidence="18 19">
    <name type="scientific">Jeotgalicoccus saudimassiliensis</name>
    <dbReference type="NCBI Taxonomy" id="1461582"/>
    <lineage>
        <taxon>Bacteria</taxon>
        <taxon>Bacillati</taxon>
        <taxon>Bacillota</taxon>
        <taxon>Bacilli</taxon>
        <taxon>Bacillales</taxon>
        <taxon>Staphylococcaceae</taxon>
        <taxon>Jeotgalicoccus</taxon>
    </lineage>
</organism>
<dbReference type="GO" id="GO:0032993">
    <property type="term" value="C:protein-DNA complex"/>
    <property type="evidence" value="ECO:0007669"/>
    <property type="project" value="TreeGrafter"/>
</dbReference>
<dbReference type="InterPro" id="IPR011006">
    <property type="entry name" value="CheY-like_superfamily"/>
</dbReference>
<dbReference type="GO" id="GO:0006355">
    <property type="term" value="P:regulation of DNA-templated transcription"/>
    <property type="evidence" value="ECO:0007669"/>
    <property type="project" value="InterPro"/>
</dbReference>
<dbReference type="InterPro" id="IPR001867">
    <property type="entry name" value="OmpR/PhoB-type_DNA-bd"/>
</dbReference>
<dbReference type="InterPro" id="IPR039420">
    <property type="entry name" value="WalR-like"/>
</dbReference>
<keyword evidence="3 14" id="KW-0597">Phosphoprotein</keyword>
<evidence type="ECO:0000256" key="7">
    <source>
        <dbReference type="ARBA" id="ARBA00023125"/>
    </source>
</evidence>
<evidence type="ECO:0000313" key="19">
    <source>
        <dbReference type="Proteomes" id="UP000044136"/>
    </source>
</evidence>
<dbReference type="FunFam" id="1.10.10.10:FF:000018">
    <property type="entry name" value="DNA-binding response regulator ResD"/>
    <property type="match status" value="1"/>
</dbReference>
<evidence type="ECO:0000256" key="15">
    <source>
        <dbReference type="PROSITE-ProRule" id="PRU01091"/>
    </source>
</evidence>
<dbReference type="GO" id="GO:0000156">
    <property type="term" value="F:phosphorelay response regulator activity"/>
    <property type="evidence" value="ECO:0007669"/>
    <property type="project" value="TreeGrafter"/>
</dbReference>
<dbReference type="AlphaFoldDB" id="A0A078MAR2"/>
<sequence>MERILVVDDDPNIVKFVTLNLTEAGYRVAAANDGRQALARLKEAPCSLAVVDVMMPYMGGLELTKAIREEYDIPVIILTAKSHIDDKAEGFKAGTDDYLVKPFEPQELIFRIEALLRRYKAEGETDSIRIGNVSIYPDNYTVEIEDKTYMLPLKEFELLQLLAEHPGQVFSREQLIEQIWGIFYEGDERTVDVHIKRLRTRFTKLTEDFTIKTVRGVGYFLEPCV</sequence>
<dbReference type="SMART" id="SM00862">
    <property type="entry name" value="Trans_reg_C"/>
    <property type="match status" value="1"/>
</dbReference>
<dbReference type="PANTHER" id="PTHR48111">
    <property type="entry name" value="REGULATOR OF RPOS"/>
    <property type="match status" value="1"/>
</dbReference>
<dbReference type="Pfam" id="PF00072">
    <property type="entry name" value="Response_reg"/>
    <property type="match status" value="1"/>
</dbReference>
<dbReference type="STRING" id="1461582.BN1048_01477"/>
<evidence type="ECO:0000256" key="6">
    <source>
        <dbReference type="ARBA" id="ARBA00023026"/>
    </source>
</evidence>
<accession>A0A078MAR2</accession>
<dbReference type="Gene3D" id="1.10.10.10">
    <property type="entry name" value="Winged helix-like DNA-binding domain superfamily/Winged helix DNA-binding domain"/>
    <property type="match status" value="1"/>
</dbReference>
<evidence type="ECO:0000256" key="9">
    <source>
        <dbReference type="ARBA" id="ARBA00023163"/>
    </source>
</evidence>
<name>A0A078MAR2_9STAP</name>
<dbReference type="CDD" id="cd17574">
    <property type="entry name" value="REC_OmpR"/>
    <property type="match status" value="1"/>
</dbReference>
<dbReference type="PROSITE" id="PS51755">
    <property type="entry name" value="OMPR_PHOB"/>
    <property type="match status" value="1"/>
</dbReference>
<dbReference type="HOGENOM" id="CLU_000445_30_4_9"/>
<comment type="function">
    <text evidence="10">Member of the two-component regulatory system HssS/HssR involved in intracellular heme homeostasis and tempering of staphylococcal virulence. Phosphorylated HssR binds to a direct repeat sequence within hrtAB promoter and activates the expression of hrtAB, an efflux pump, in response to extracellular heme, hemin, hemoglobin or blood.</text>
</comment>